<protein>
    <recommendedName>
        <fullName evidence="4">Ig-like domain-containing protein</fullName>
    </recommendedName>
</protein>
<dbReference type="AlphaFoldDB" id="A0A8C9WIF3"/>
<dbReference type="GO" id="GO:0055013">
    <property type="term" value="P:cardiac muscle cell development"/>
    <property type="evidence" value="ECO:0007669"/>
    <property type="project" value="UniProtKB-ARBA"/>
</dbReference>
<feature type="domain" description="Ig-like" evidence="4">
    <location>
        <begin position="1"/>
        <end position="79"/>
    </location>
</feature>
<dbReference type="InterPro" id="IPR013098">
    <property type="entry name" value="Ig_I-set"/>
</dbReference>
<dbReference type="Proteomes" id="UP000694397">
    <property type="component" value="Chromosome 21"/>
</dbReference>
<accession>A0A8C9WIF3</accession>
<dbReference type="InterPro" id="IPR036179">
    <property type="entry name" value="Ig-like_dom_sf"/>
</dbReference>
<dbReference type="SUPFAM" id="SSF48726">
    <property type="entry name" value="Immunoglobulin"/>
    <property type="match status" value="2"/>
</dbReference>
<dbReference type="Gene3D" id="2.60.40.10">
    <property type="entry name" value="Immunoglobulins"/>
    <property type="match status" value="2"/>
</dbReference>
<evidence type="ECO:0000256" key="3">
    <source>
        <dbReference type="ARBA" id="ARBA00023319"/>
    </source>
</evidence>
<dbReference type="Ensembl" id="ENSSFOT00015044966.1">
    <property type="protein sequence ID" value="ENSSFOP00015074377.1"/>
    <property type="gene ID" value="ENSSFOG00015032784.1"/>
</dbReference>
<evidence type="ECO:0000256" key="1">
    <source>
        <dbReference type="ARBA" id="ARBA00004496"/>
    </source>
</evidence>
<dbReference type="FunFam" id="2.60.40.10:FF:000107">
    <property type="entry name" value="Myosin, light chain kinase a"/>
    <property type="match status" value="1"/>
</dbReference>
<organism evidence="5 6">
    <name type="scientific">Scleropages formosus</name>
    <name type="common">Asian bonytongue</name>
    <name type="synonym">Osteoglossum formosum</name>
    <dbReference type="NCBI Taxonomy" id="113540"/>
    <lineage>
        <taxon>Eukaryota</taxon>
        <taxon>Metazoa</taxon>
        <taxon>Chordata</taxon>
        <taxon>Craniata</taxon>
        <taxon>Vertebrata</taxon>
        <taxon>Euteleostomi</taxon>
        <taxon>Actinopterygii</taxon>
        <taxon>Neopterygii</taxon>
        <taxon>Teleostei</taxon>
        <taxon>Osteoglossocephala</taxon>
        <taxon>Osteoglossomorpha</taxon>
        <taxon>Osteoglossiformes</taxon>
        <taxon>Osteoglossidae</taxon>
        <taxon>Scleropages</taxon>
    </lineage>
</organism>
<dbReference type="GO" id="GO:0045989">
    <property type="term" value="P:positive regulation of striated muscle contraction"/>
    <property type="evidence" value="ECO:0007669"/>
    <property type="project" value="UniProtKB-ARBA"/>
</dbReference>
<evidence type="ECO:0000313" key="5">
    <source>
        <dbReference type="Ensembl" id="ENSSFOP00015074377.1"/>
    </source>
</evidence>
<evidence type="ECO:0000313" key="6">
    <source>
        <dbReference type="Proteomes" id="UP000694397"/>
    </source>
</evidence>
<evidence type="ECO:0000259" key="4">
    <source>
        <dbReference type="PROSITE" id="PS50835"/>
    </source>
</evidence>
<dbReference type="GO" id="GO:0003007">
    <property type="term" value="P:heart morphogenesis"/>
    <property type="evidence" value="ECO:0007669"/>
    <property type="project" value="UniProtKB-ARBA"/>
</dbReference>
<dbReference type="GO" id="GO:0005737">
    <property type="term" value="C:cytoplasm"/>
    <property type="evidence" value="ECO:0007669"/>
    <property type="project" value="UniProtKB-SubCell"/>
</dbReference>
<dbReference type="FunFam" id="2.60.40.10:FF:000425">
    <property type="entry name" value="Myosin light chain kinase"/>
    <property type="match status" value="1"/>
</dbReference>
<dbReference type="PANTHER" id="PTHR47633">
    <property type="entry name" value="IMMUNOGLOBULIN"/>
    <property type="match status" value="1"/>
</dbReference>
<reference evidence="5" key="2">
    <citation type="submission" date="2025-08" db="UniProtKB">
        <authorList>
            <consortium name="Ensembl"/>
        </authorList>
    </citation>
    <scope>IDENTIFICATION</scope>
</reference>
<dbReference type="InterPro" id="IPR003598">
    <property type="entry name" value="Ig_sub2"/>
</dbReference>
<dbReference type="InterPro" id="IPR013783">
    <property type="entry name" value="Ig-like_fold"/>
</dbReference>
<keyword evidence="6" id="KW-1185">Reference proteome</keyword>
<keyword evidence="3" id="KW-0393">Immunoglobulin domain</keyword>
<sequence>TVKFTVTVSGFPKPKVQWFHNGRVIASSSVYTFFQEKDDYSLIISQVKTEYEGEYSCTASNRFGQATCKHHAEKTFKISGQPPCFILPIEPIQCTVGGQAHFQYKLTGDPDPEVKWFRGRSQIQPSKHCTVLTYPDGSGYLNIKELQLEDSGIYTCRASNPSGESSCSAELLQSGQKMVYSIDTEDQQAVTSKDLNILQEVDISGATLRREPITQQAAVLQSQKVEEGITMAPAEPLPSMLAPVQQLHVAAFT</sequence>
<dbReference type="GO" id="GO:0060298">
    <property type="term" value="P:positive regulation of sarcomere organization"/>
    <property type="evidence" value="ECO:0007669"/>
    <property type="project" value="UniProtKB-ARBA"/>
</dbReference>
<dbReference type="InterPro" id="IPR003599">
    <property type="entry name" value="Ig_sub"/>
</dbReference>
<evidence type="ECO:0000256" key="2">
    <source>
        <dbReference type="ARBA" id="ARBA00022490"/>
    </source>
</evidence>
<dbReference type="PANTHER" id="PTHR47633:SF4">
    <property type="entry name" value="MYOPALLADIN ISOFORM X1"/>
    <property type="match status" value="1"/>
</dbReference>
<reference evidence="5 6" key="1">
    <citation type="submission" date="2019-04" db="EMBL/GenBank/DDBJ databases">
        <authorList>
            <consortium name="Wellcome Sanger Institute Data Sharing"/>
        </authorList>
    </citation>
    <scope>NUCLEOTIDE SEQUENCE [LARGE SCALE GENOMIC DNA]</scope>
</reference>
<reference evidence="5" key="3">
    <citation type="submission" date="2025-09" db="UniProtKB">
        <authorList>
            <consortium name="Ensembl"/>
        </authorList>
    </citation>
    <scope>IDENTIFICATION</scope>
</reference>
<dbReference type="GeneTree" id="ENSGT00940000171516"/>
<dbReference type="SMART" id="SM00408">
    <property type="entry name" value="IGc2"/>
    <property type="match status" value="2"/>
</dbReference>
<dbReference type="SMART" id="SM00409">
    <property type="entry name" value="IG"/>
    <property type="match status" value="2"/>
</dbReference>
<feature type="domain" description="Ig-like" evidence="4">
    <location>
        <begin position="92"/>
        <end position="172"/>
    </location>
</feature>
<dbReference type="OrthoDB" id="5969272at2759"/>
<comment type="subcellular location">
    <subcellularLocation>
        <location evidence="1">Cytoplasm</location>
    </subcellularLocation>
</comment>
<dbReference type="PROSITE" id="PS50835">
    <property type="entry name" value="IG_LIKE"/>
    <property type="match status" value="2"/>
</dbReference>
<proteinExistence type="predicted"/>
<dbReference type="Pfam" id="PF07679">
    <property type="entry name" value="I-set"/>
    <property type="match status" value="2"/>
</dbReference>
<keyword evidence="2" id="KW-0963">Cytoplasm</keyword>
<dbReference type="InterPro" id="IPR007110">
    <property type="entry name" value="Ig-like_dom"/>
</dbReference>
<name>A0A8C9WIF3_SCLFO</name>